<evidence type="ECO:0000256" key="1">
    <source>
        <dbReference type="SAM" id="Phobius"/>
    </source>
</evidence>
<evidence type="ECO:0000313" key="2">
    <source>
        <dbReference type="EMBL" id="BCF95243.1"/>
    </source>
</evidence>
<reference evidence="2 3" key="1">
    <citation type="journal article" date="2020" name="Genes (Basel)">
        <title>Genomic Comparison of Insect Gut Symbionts from Divergent Burkholderia Subclades.</title>
        <authorList>
            <person name="Takeshita K."/>
            <person name="Kikuchi Y."/>
        </authorList>
    </citation>
    <scope>NUCLEOTIDE SEQUENCE [LARGE SCALE GENOMIC DNA]</scope>
    <source>
        <strain evidence="2 3">PGU16</strain>
        <plasmid evidence="2 3">PPGU16_p2</plasmid>
    </source>
</reference>
<evidence type="ECO:0000313" key="3">
    <source>
        <dbReference type="Proteomes" id="UP000510888"/>
    </source>
</evidence>
<dbReference type="Proteomes" id="UP000510888">
    <property type="component" value="Plasmid PPGU16_p2"/>
</dbReference>
<keyword evidence="3" id="KW-1185">Reference proteome</keyword>
<sequence length="94" mass="10467">MSLTPILIAKLSRVDLDVARRALSTANSQDTLDESRPAEFSRGAGARAYGMALFISRRPVHFYAGMFGLILFPLYMLSRFVPALIEWGVQAYGR</sequence>
<accession>A0A7I8C329</accession>
<geneLocation type="plasmid" evidence="2 3">
    <name>PPGU16_p2</name>
</geneLocation>
<keyword evidence="1" id="KW-0812">Transmembrane</keyword>
<feature type="transmembrane region" description="Helical" evidence="1">
    <location>
        <begin position="60"/>
        <end position="78"/>
    </location>
</feature>
<organism evidence="2 3">
    <name type="scientific">Paraburkholderia largidicola</name>
    <dbReference type="NCBI Taxonomy" id="3014751"/>
    <lineage>
        <taxon>Bacteria</taxon>
        <taxon>Pseudomonadati</taxon>
        <taxon>Pseudomonadota</taxon>
        <taxon>Betaproteobacteria</taxon>
        <taxon>Burkholderiales</taxon>
        <taxon>Burkholderiaceae</taxon>
        <taxon>Paraburkholderia</taxon>
    </lineage>
</organism>
<name>A0A7I8C329_9BURK</name>
<gene>
    <name evidence="2" type="ORF">PPGU16_83100</name>
</gene>
<dbReference type="KEGG" id="plad:PPGU16_83100"/>
<protein>
    <submittedName>
        <fullName evidence="2">Uncharacterized protein</fullName>
    </submittedName>
</protein>
<proteinExistence type="predicted"/>
<keyword evidence="2" id="KW-0614">Plasmid</keyword>
<keyword evidence="1" id="KW-0472">Membrane</keyword>
<dbReference type="RefSeq" id="WP_180727425.1">
    <property type="nucleotide sequence ID" value="NZ_AP023177.1"/>
</dbReference>
<keyword evidence="1" id="KW-1133">Transmembrane helix</keyword>
<dbReference type="AlphaFoldDB" id="A0A7I8C329"/>
<dbReference type="EMBL" id="AP023177">
    <property type="protein sequence ID" value="BCF95243.1"/>
    <property type="molecule type" value="Genomic_DNA"/>
</dbReference>